<feature type="chain" id="PRO_5020867827" evidence="2">
    <location>
        <begin position="21"/>
        <end position="313"/>
    </location>
</feature>
<comment type="caution">
    <text evidence="3">The sequence shown here is derived from an EMBL/GenBank/DDBJ whole genome shotgun (WGS) entry which is preliminary data.</text>
</comment>
<sequence length="313" mass="35707">MSPQRLLLALALLTATAAGAQKAPPRYTPKHFVRRYDSLAFPRLRATDGPVRTYLELAPDIWDVDDDNSTHIRGGARQALVQVDGTMRNNKREGVFTFSLIDSADHSKRFKIWEQEFAGDKLNGQYRTYNLKGTLVETQTMRNDSLDGVGRSYWIDGKLVMSETEYFGGRAHYVRRDLNPDGKPARESEYRDGDLVRVRTFHPNGAPEQETPLRNGVPNGTGRRWYDSGKPMEEVTLVNGQFHGIRRYFYPNGQLWIEEEYRNGLHWNILGNWDAQGKRRDAGTLKGGNGTVKLYHEDGSLRETTTYVNGKEH</sequence>
<dbReference type="Gene3D" id="3.90.930.1">
    <property type="match status" value="1"/>
</dbReference>
<evidence type="ECO:0000313" key="3">
    <source>
        <dbReference type="EMBL" id="TCZ73630.1"/>
    </source>
</evidence>
<dbReference type="Gene3D" id="2.20.110.10">
    <property type="entry name" value="Histone H3 K4-specific methyltransferase SET7/9 N-terminal domain"/>
    <property type="match status" value="1"/>
</dbReference>
<dbReference type="OrthoDB" id="7342920at2"/>
<feature type="signal peptide" evidence="2">
    <location>
        <begin position="1"/>
        <end position="20"/>
    </location>
</feature>
<proteinExistence type="predicted"/>
<evidence type="ECO:0000313" key="4">
    <source>
        <dbReference type="Proteomes" id="UP000295164"/>
    </source>
</evidence>
<keyword evidence="4" id="KW-1185">Reference proteome</keyword>
<dbReference type="Pfam" id="PF07661">
    <property type="entry name" value="MORN_2"/>
    <property type="match status" value="3"/>
</dbReference>
<dbReference type="Proteomes" id="UP000295164">
    <property type="component" value="Unassembled WGS sequence"/>
</dbReference>
<dbReference type="InterPro" id="IPR011652">
    <property type="entry name" value="MORN_2"/>
</dbReference>
<gene>
    <name evidence="3" type="ORF">E0486_04935</name>
</gene>
<keyword evidence="2" id="KW-0732">Signal</keyword>
<feature type="region of interest" description="Disordered" evidence="1">
    <location>
        <begin position="203"/>
        <end position="222"/>
    </location>
</feature>
<name>A0A4R4E4J0_9BACT</name>
<dbReference type="AlphaFoldDB" id="A0A4R4E4J0"/>
<reference evidence="3 4" key="1">
    <citation type="submission" date="2019-03" db="EMBL/GenBank/DDBJ databases">
        <authorList>
            <person name="Kim M.K.M."/>
        </authorList>
    </citation>
    <scope>NUCLEOTIDE SEQUENCE [LARGE SCALE GENOMIC DNA]</scope>
    <source>
        <strain evidence="3 4">17J68-15</strain>
    </source>
</reference>
<evidence type="ECO:0000256" key="1">
    <source>
        <dbReference type="SAM" id="MobiDB-lite"/>
    </source>
</evidence>
<dbReference type="SUPFAM" id="SSF82185">
    <property type="entry name" value="Histone H3 K4-specific methyltransferase SET7/9 N-terminal domain"/>
    <property type="match status" value="2"/>
</dbReference>
<dbReference type="RefSeq" id="WP_131851035.1">
    <property type="nucleotide sequence ID" value="NZ_SKFH01000005.1"/>
</dbReference>
<accession>A0A4R4E4J0</accession>
<protein>
    <submittedName>
        <fullName evidence="3">Toxin-antitoxin system YwqK family antitoxin</fullName>
    </submittedName>
</protein>
<dbReference type="EMBL" id="SKFH01000005">
    <property type="protein sequence ID" value="TCZ73630.1"/>
    <property type="molecule type" value="Genomic_DNA"/>
</dbReference>
<evidence type="ECO:0000256" key="2">
    <source>
        <dbReference type="SAM" id="SignalP"/>
    </source>
</evidence>
<organism evidence="3 4">
    <name type="scientific">Flaviaesturariibacter aridisoli</name>
    <dbReference type="NCBI Taxonomy" id="2545761"/>
    <lineage>
        <taxon>Bacteria</taxon>
        <taxon>Pseudomonadati</taxon>
        <taxon>Bacteroidota</taxon>
        <taxon>Chitinophagia</taxon>
        <taxon>Chitinophagales</taxon>
        <taxon>Chitinophagaceae</taxon>
        <taxon>Flaviaestuariibacter</taxon>
    </lineage>
</organism>